<evidence type="ECO:0000313" key="2">
    <source>
        <dbReference type="Proteomes" id="UP000295302"/>
    </source>
</evidence>
<name>A0A4R4XMB1_9ACTN</name>
<accession>A0A4R4XMB1</accession>
<protein>
    <submittedName>
        <fullName evidence="1">Uncharacterized protein</fullName>
    </submittedName>
</protein>
<gene>
    <name evidence="1" type="ORF">E1286_43870</name>
</gene>
<dbReference type="Proteomes" id="UP000295302">
    <property type="component" value="Unassembled WGS sequence"/>
</dbReference>
<dbReference type="AlphaFoldDB" id="A0A4R4XMB1"/>
<evidence type="ECO:0000313" key="1">
    <source>
        <dbReference type="EMBL" id="TDD32193.1"/>
    </source>
</evidence>
<dbReference type="EMBL" id="SMKQ01000291">
    <property type="protein sequence ID" value="TDD32193.1"/>
    <property type="molecule type" value="Genomic_DNA"/>
</dbReference>
<sequence length="162" mass="17833">MDDNALFDPPPAADTETAAAAHGWTTIRRKKVTVTVEDEVGAAEPIVRPGQRDFFPRDLVYRWVWTPETGWTLSLYEASGPNRKANGDVGLMTVTERLHGASPASWSKLPDWLYLAMVAALPNWEPPAAQLQPAEGAVEAVMAAADEPRVRADDDLERGRPW</sequence>
<keyword evidence="2" id="KW-1185">Reference proteome</keyword>
<organism evidence="1 2">
    <name type="scientific">Nonomuraea terrae</name>
    <dbReference type="NCBI Taxonomy" id="2530383"/>
    <lineage>
        <taxon>Bacteria</taxon>
        <taxon>Bacillati</taxon>
        <taxon>Actinomycetota</taxon>
        <taxon>Actinomycetes</taxon>
        <taxon>Streptosporangiales</taxon>
        <taxon>Streptosporangiaceae</taxon>
        <taxon>Nonomuraea</taxon>
    </lineage>
</organism>
<reference evidence="1 2" key="1">
    <citation type="submission" date="2019-03" db="EMBL/GenBank/DDBJ databases">
        <title>Draft genome sequences of novel Actinobacteria.</title>
        <authorList>
            <person name="Sahin N."/>
            <person name="Ay H."/>
            <person name="Saygin H."/>
        </authorList>
    </citation>
    <scope>NUCLEOTIDE SEQUENCE [LARGE SCALE GENOMIC DNA]</scope>
    <source>
        <strain evidence="1 2">CH32</strain>
    </source>
</reference>
<dbReference type="OrthoDB" id="9865661at2"/>
<comment type="caution">
    <text evidence="1">The sequence shown here is derived from an EMBL/GenBank/DDBJ whole genome shotgun (WGS) entry which is preliminary data.</text>
</comment>
<proteinExistence type="predicted"/>
<dbReference type="RefSeq" id="WP_132622815.1">
    <property type="nucleotide sequence ID" value="NZ_SMKQ01000291.1"/>
</dbReference>